<keyword evidence="3" id="KW-0645">Protease</keyword>
<protein>
    <submittedName>
        <fullName evidence="3">D-alanyl-D-alanine carboxypeptidase/D-alanyl-D-alanine-endopeptidase</fullName>
        <ecNumber evidence="3">3.4.16.4</ecNumber>
    </submittedName>
</protein>
<keyword evidence="4" id="KW-1185">Reference proteome</keyword>
<dbReference type="SUPFAM" id="SSF56601">
    <property type="entry name" value="beta-lactamase/transpeptidase-like"/>
    <property type="match status" value="1"/>
</dbReference>
<keyword evidence="3" id="KW-0121">Carboxypeptidase</keyword>
<evidence type="ECO:0000313" key="4">
    <source>
        <dbReference type="Proteomes" id="UP001482231"/>
    </source>
</evidence>
<evidence type="ECO:0000256" key="2">
    <source>
        <dbReference type="ARBA" id="ARBA00022801"/>
    </source>
</evidence>
<keyword evidence="2 3" id="KW-0378">Hydrolase</keyword>
<dbReference type="RefSeq" id="WP_347309005.1">
    <property type="nucleotide sequence ID" value="NZ_JBAJEX010000012.1"/>
</dbReference>
<proteinExistence type="inferred from homology"/>
<dbReference type="PANTHER" id="PTHR30023">
    <property type="entry name" value="D-ALANYL-D-ALANINE CARBOXYPEPTIDASE"/>
    <property type="match status" value="1"/>
</dbReference>
<dbReference type="EC" id="3.4.16.4" evidence="3"/>
<dbReference type="Pfam" id="PF02113">
    <property type="entry name" value="Peptidase_S13"/>
    <property type="match status" value="1"/>
</dbReference>
<dbReference type="EMBL" id="JBAJEX010000012">
    <property type="protein sequence ID" value="MEO1767893.1"/>
    <property type="molecule type" value="Genomic_DNA"/>
</dbReference>
<sequence>MSAISRGIVSAVLLAARRLTSRSVNLQGYAPLLRALYVQGLAALCLLACIGEAAAQLPAPLAAALEEARIPENAVAVWVQDPAETTPLLALNGDRPMNPASVIKLVTTFTALEALTPAYRWHTEIYGDRPPIDGRLRGNLYIKGYGDPRITLETLWLWLRELRGRGLREVDGDLVLDRSFFDLAPDDPGAFDGQPLKPYNAGPDALLIDFRSRRLTVLPQGDTLRLALDVDAPGVKLVNRLTPVAGPCGDWENGLATRVERGRGRITVSIEGPYPLACGEQAWHLALFDGNTQWETLFRALWSELGGRWRGKVTEGTVPGAAHLIARFESPPLTEVVRDINKFSNNVMARQLYLSLGAELLGPPATLKKAEQASLAVLASRGLDFLELALGNGSGLDRSTRISARHLALLLERAQRSLWYPEFAASLPLVGLDGTLRRRHVGEPLAGQARLKSGSLHDVRALAGYLRTAAGRDVIVVCLVNYPDAARARPFQDALLRWVFETR</sequence>
<comment type="similarity">
    <text evidence="1">Belongs to the peptidase S13 family.</text>
</comment>
<dbReference type="InterPro" id="IPR012338">
    <property type="entry name" value="Beta-lactam/transpept-like"/>
</dbReference>
<dbReference type="PANTHER" id="PTHR30023:SF0">
    <property type="entry name" value="PENICILLIN-SENSITIVE CARBOXYPEPTIDASE A"/>
    <property type="match status" value="1"/>
</dbReference>
<evidence type="ECO:0000256" key="1">
    <source>
        <dbReference type="ARBA" id="ARBA00006096"/>
    </source>
</evidence>
<dbReference type="Gene3D" id="3.40.710.10">
    <property type="entry name" value="DD-peptidase/beta-lactamase superfamily"/>
    <property type="match status" value="2"/>
</dbReference>
<comment type="caution">
    <text evidence="3">The sequence shown here is derived from an EMBL/GenBank/DDBJ whole genome shotgun (WGS) entry which is preliminary data.</text>
</comment>
<gene>
    <name evidence="3" type="primary">dacB</name>
    <name evidence="3" type="ORF">V6E02_11795</name>
</gene>
<evidence type="ECO:0000313" key="3">
    <source>
        <dbReference type="EMBL" id="MEO1767893.1"/>
    </source>
</evidence>
<dbReference type="InterPro" id="IPR000667">
    <property type="entry name" value="Peptidase_S13"/>
</dbReference>
<dbReference type="PRINTS" id="PR00922">
    <property type="entry name" value="DADACBPTASE3"/>
</dbReference>
<dbReference type="Gene3D" id="3.50.80.20">
    <property type="entry name" value="D-Ala-D-Ala carboxypeptidase C, peptidase S13"/>
    <property type="match status" value="1"/>
</dbReference>
<accession>A0ABV0EJF0</accession>
<dbReference type="GO" id="GO:0009002">
    <property type="term" value="F:serine-type D-Ala-D-Ala carboxypeptidase activity"/>
    <property type="evidence" value="ECO:0007669"/>
    <property type="project" value="UniProtKB-EC"/>
</dbReference>
<dbReference type="NCBIfam" id="TIGR00666">
    <property type="entry name" value="PBP4"/>
    <property type="match status" value="1"/>
</dbReference>
<dbReference type="Proteomes" id="UP001482231">
    <property type="component" value="Unassembled WGS sequence"/>
</dbReference>
<organism evidence="3 4">
    <name type="scientific">Thiobacter aerophilum</name>
    <dbReference type="NCBI Taxonomy" id="3121275"/>
    <lineage>
        <taxon>Bacteria</taxon>
        <taxon>Pseudomonadati</taxon>
        <taxon>Pseudomonadota</taxon>
        <taxon>Betaproteobacteria</taxon>
        <taxon>Burkholderiales</taxon>
        <taxon>Thiobacteraceae</taxon>
        <taxon>Thiobacter</taxon>
    </lineage>
</organism>
<name>A0ABV0EJF0_9BURK</name>
<reference evidence="3 4" key="1">
    <citation type="submission" date="2024-02" db="EMBL/GenBank/DDBJ databases">
        <title>New thermophilic sulfur-oxidizing bacteria from a hot springs of the Uzon caldera (Kamchatka, Russia).</title>
        <authorList>
            <person name="Dukat A.M."/>
            <person name="Elcheninov A.G."/>
            <person name="Frolov E.N."/>
        </authorList>
    </citation>
    <scope>NUCLEOTIDE SEQUENCE [LARGE SCALE GENOMIC DNA]</scope>
    <source>
        <strain evidence="3 4">AK1</strain>
    </source>
</reference>